<dbReference type="Gene3D" id="2.40.50.480">
    <property type="match status" value="1"/>
</dbReference>
<reference evidence="1" key="2">
    <citation type="submission" date="2024-02" db="EMBL/GenBank/DDBJ databases">
        <title>The Genome Sequence of Enterococcus diestrammenae JM9A.</title>
        <authorList>
            <person name="Earl A."/>
            <person name="Manson A."/>
            <person name="Gilmore M."/>
            <person name="Sanders J."/>
            <person name="Shea T."/>
            <person name="Howe W."/>
            <person name="Livny J."/>
            <person name="Cuomo C."/>
            <person name="Neafsey D."/>
            <person name="Birren B."/>
        </authorList>
    </citation>
    <scope>NUCLEOTIDE SEQUENCE</scope>
    <source>
        <strain evidence="1">JM9A</strain>
    </source>
</reference>
<name>A0ABV0F7F2_9ENTE</name>
<dbReference type="PANTHER" id="PTHR36433:SF2">
    <property type="entry name" value="YXEA FAMILY PROTEIN"/>
    <property type="match status" value="1"/>
</dbReference>
<keyword evidence="2" id="KW-1185">Reference proteome</keyword>
<proteinExistence type="predicted"/>
<dbReference type="NCBIfam" id="TIGR01655">
    <property type="entry name" value="yxeA_fam"/>
    <property type="match status" value="1"/>
</dbReference>
<evidence type="ECO:0008006" key="3">
    <source>
        <dbReference type="Google" id="ProtNLM"/>
    </source>
</evidence>
<organism evidence="1 2">
    <name type="scientific">Enterococcus diestrammenae</name>
    <dbReference type="NCBI Taxonomy" id="1155073"/>
    <lineage>
        <taxon>Bacteria</taxon>
        <taxon>Bacillati</taxon>
        <taxon>Bacillota</taxon>
        <taxon>Bacilli</taxon>
        <taxon>Lactobacillales</taxon>
        <taxon>Enterococcaceae</taxon>
        <taxon>Enterococcus</taxon>
    </lineage>
</organism>
<protein>
    <recommendedName>
        <fullName evidence="3">YxeA family protein</fullName>
    </recommendedName>
</protein>
<evidence type="ECO:0000313" key="1">
    <source>
        <dbReference type="EMBL" id="MEO1782972.1"/>
    </source>
</evidence>
<evidence type="ECO:0000313" key="2">
    <source>
        <dbReference type="Proteomes" id="UP001429357"/>
    </source>
</evidence>
<dbReference type="InterPro" id="IPR006542">
    <property type="entry name" value="DUF1093"/>
</dbReference>
<dbReference type="Proteomes" id="UP001429357">
    <property type="component" value="Unassembled WGS sequence"/>
</dbReference>
<dbReference type="EMBL" id="MAEI02000001">
    <property type="protein sequence ID" value="MEO1782972.1"/>
    <property type="molecule type" value="Genomic_DNA"/>
</dbReference>
<sequence length="120" mass="13818">MKLKFGIGLLIAALVAIGFYKFAEVNLMKGDPYYVQITTDGEKFTYKADNGQSFTDYRYQLTGYDENGKERALDFNANRDRPLRKSAYLRVSYNTKKQEVTQWEEVQKEAIPAKALAKLE</sequence>
<dbReference type="RefSeq" id="WP_161870320.1">
    <property type="nucleotide sequence ID" value="NZ_MAEI02000001.1"/>
</dbReference>
<gene>
    <name evidence="1" type="ORF">BAU18_002589</name>
</gene>
<dbReference type="Pfam" id="PF06486">
    <property type="entry name" value="DUF1093"/>
    <property type="match status" value="1"/>
</dbReference>
<accession>A0ABV0F7F2</accession>
<reference evidence="1" key="1">
    <citation type="submission" date="2016-06" db="EMBL/GenBank/DDBJ databases">
        <authorList>
            <person name="Van Tyne D."/>
        </authorList>
    </citation>
    <scope>NUCLEOTIDE SEQUENCE</scope>
    <source>
        <strain evidence="1">JM9A</strain>
    </source>
</reference>
<comment type="caution">
    <text evidence="1">The sequence shown here is derived from an EMBL/GenBank/DDBJ whole genome shotgun (WGS) entry which is preliminary data.</text>
</comment>
<dbReference type="SUPFAM" id="SSF159121">
    <property type="entry name" value="BC4932-like"/>
    <property type="match status" value="1"/>
</dbReference>
<dbReference type="PANTHER" id="PTHR36433">
    <property type="entry name" value="HYPOTHETICAL CYTOSOLIC PROTEIN"/>
    <property type="match status" value="1"/>
</dbReference>
<dbReference type="InterPro" id="IPR036166">
    <property type="entry name" value="YxeA-like_sf"/>
</dbReference>